<keyword evidence="5 12" id="KW-1133">Transmembrane helix</keyword>
<evidence type="ECO:0000256" key="1">
    <source>
        <dbReference type="ARBA" id="ARBA00004651"/>
    </source>
</evidence>
<keyword evidence="12" id="KW-0813">Transport</keyword>
<feature type="transmembrane region" description="Helical" evidence="12">
    <location>
        <begin position="39"/>
        <end position="57"/>
    </location>
</feature>
<comment type="function">
    <text evidence="12">Fluoride-specific ion channel. Important for reducing fluoride concentration in the cell, thus reducing its toxicity.</text>
</comment>
<evidence type="ECO:0000313" key="13">
    <source>
        <dbReference type="EMBL" id="BBA35092.1"/>
    </source>
</evidence>
<dbReference type="HAMAP" id="MF_00454">
    <property type="entry name" value="FluC"/>
    <property type="match status" value="1"/>
</dbReference>
<feature type="binding site" evidence="12">
    <location>
        <position position="79"/>
    </location>
    <ligand>
        <name>Na(+)</name>
        <dbReference type="ChEBI" id="CHEBI:29101"/>
        <note>structural</note>
    </ligand>
</feature>
<keyword evidence="9 12" id="KW-0407">Ion channel</keyword>
<accession>A0A250KU40</accession>
<dbReference type="InterPro" id="IPR003691">
    <property type="entry name" value="FluC"/>
</dbReference>
<comment type="catalytic activity">
    <reaction evidence="11">
        <text>fluoride(in) = fluoride(out)</text>
        <dbReference type="Rhea" id="RHEA:76159"/>
        <dbReference type="ChEBI" id="CHEBI:17051"/>
    </reaction>
    <physiologicalReaction direction="left-to-right" evidence="11">
        <dbReference type="Rhea" id="RHEA:76160"/>
    </physiologicalReaction>
</comment>
<feature type="binding site" evidence="12">
    <location>
        <position position="76"/>
    </location>
    <ligand>
        <name>Na(+)</name>
        <dbReference type="ChEBI" id="CHEBI:29101"/>
        <note>structural</note>
    </ligand>
</feature>
<keyword evidence="4 12" id="KW-0812">Transmembrane</keyword>
<evidence type="ECO:0000256" key="6">
    <source>
        <dbReference type="ARBA" id="ARBA00023053"/>
    </source>
</evidence>
<dbReference type="PANTHER" id="PTHR28259">
    <property type="entry name" value="FLUORIDE EXPORT PROTEIN 1-RELATED"/>
    <property type="match status" value="1"/>
</dbReference>
<feature type="transmembrane region" description="Helical" evidence="12">
    <location>
        <begin position="143"/>
        <end position="164"/>
    </location>
</feature>
<dbReference type="RefSeq" id="WP_179952372.1">
    <property type="nucleotide sequence ID" value="NZ_AP017928.1"/>
</dbReference>
<dbReference type="GO" id="GO:0140114">
    <property type="term" value="P:cellular detoxification of fluoride"/>
    <property type="evidence" value="ECO:0007669"/>
    <property type="project" value="UniProtKB-UniRule"/>
</dbReference>
<evidence type="ECO:0000256" key="2">
    <source>
        <dbReference type="ARBA" id="ARBA00022475"/>
    </source>
</evidence>
<dbReference type="KEGG" id="mmai:sS8_3149"/>
<dbReference type="GO" id="GO:0062054">
    <property type="term" value="F:fluoride channel activity"/>
    <property type="evidence" value="ECO:0007669"/>
    <property type="project" value="UniProtKB-UniRule"/>
</dbReference>
<proteinExistence type="inferred from homology"/>
<comment type="subcellular location">
    <subcellularLocation>
        <location evidence="1 12">Cell membrane</location>
        <topology evidence="1 12">Multi-pass membrane protein</topology>
    </subcellularLocation>
</comment>
<organism evidence="13 14">
    <name type="scientific">Methylocaldum marinum</name>
    <dbReference type="NCBI Taxonomy" id="1432792"/>
    <lineage>
        <taxon>Bacteria</taxon>
        <taxon>Pseudomonadati</taxon>
        <taxon>Pseudomonadota</taxon>
        <taxon>Gammaproteobacteria</taxon>
        <taxon>Methylococcales</taxon>
        <taxon>Methylococcaceae</taxon>
        <taxon>Methylocaldum</taxon>
    </lineage>
</organism>
<dbReference type="AlphaFoldDB" id="A0A250KU40"/>
<keyword evidence="2 12" id="KW-1003">Cell membrane</keyword>
<evidence type="ECO:0000256" key="9">
    <source>
        <dbReference type="ARBA" id="ARBA00023303"/>
    </source>
</evidence>
<dbReference type="EMBL" id="AP017928">
    <property type="protein sequence ID" value="BBA35092.1"/>
    <property type="molecule type" value="Genomic_DNA"/>
</dbReference>
<gene>
    <name evidence="12" type="primary">fluC</name>
    <name evidence="12" type="synonym">crcB</name>
    <name evidence="13" type="ORF">sS8_3149</name>
</gene>
<dbReference type="PANTHER" id="PTHR28259:SF1">
    <property type="entry name" value="FLUORIDE EXPORT PROTEIN 1-RELATED"/>
    <property type="match status" value="1"/>
</dbReference>
<keyword evidence="3" id="KW-0997">Cell inner membrane</keyword>
<feature type="transmembrane region" description="Helical" evidence="12">
    <location>
        <begin position="170"/>
        <end position="192"/>
    </location>
</feature>
<keyword evidence="8 12" id="KW-0472">Membrane</keyword>
<dbReference type="NCBIfam" id="TIGR00494">
    <property type="entry name" value="crcB"/>
    <property type="match status" value="1"/>
</dbReference>
<comment type="activity regulation">
    <text evidence="12">Na(+) is not transported, but it plays an essential structural role and its presence is essential for fluoride channel function.</text>
</comment>
<keyword evidence="12" id="KW-0479">Metal-binding</keyword>
<dbReference type="Proteomes" id="UP000266313">
    <property type="component" value="Chromosome"/>
</dbReference>
<feature type="transmembrane region" description="Helical" evidence="12">
    <location>
        <begin position="204"/>
        <end position="230"/>
    </location>
</feature>
<evidence type="ECO:0000256" key="7">
    <source>
        <dbReference type="ARBA" id="ARBA00023065"/>
    </source>
</evidence>
<dbReference type="GO" id="GO:0046872">
    <property type="term" value="F:metal ion binding"/>
    <property type="evidence" value="ECO:0007669"/>
    <property type="project" value="UniProtKB-KW"/>
</dbReference>
<feature type="transmembrane region" description="Helical" evidence="12">
    <location>
        <begin position="104"/>
        <end position="122"/>
    </location>
</feature>
<name>A0A250KU40_9GAMM</name>
<comment type="similarity">
    <text evidence="10 12">Belongs to the fluoride channel Fluc/FEX (TC 1.A.43) family.</text>
</comment>
<keyword evidence="6 12" id="KW-0915">Sodium</keyword>
<evidence type="ECO:0000256" key="8">
    <source>
        <dbReference type="ARBA" id="ARBA00023136"/>
    </source>
</evidence>
<evidence type="ECO:0000256" key="10">
    <source>
        <dbReference type="ARBA" id="ARBA00035120"/>
    </source>
</evidence>
<protein>
    <recommendedName>
        <fullName evidence="12">Fluoride-specific ion channel FluC</fullName>
    </recommendedName>
</protein>
<evidence type="ECO:0000256" key="5">
    <source>
        <dbReference type="ARBA" id="ARBA00022989"/>
    </source>
</evidence>
<feature type="transmembrane region" description="Helical" evidence="12">
    <location>
        <begin position="69"/>
        <end position="92"/>
    </location>
</feature>
<evidence type="ECO:0000256" key="3">
    <source>
        <dbReference type="ARBA" id="ARBA00022519"/>
    </source>
</evidence>
<evidence type="ECO:0000256" key="4">
    <source>
        <dbReference type="ARBA" id="ARBA00022692"/>
    </source>
</evidence>
<dbReference type="GO" id="GO:0005886">
    <property type="term" value="C:plasma membrane"/>
    <property type="evidence" value="ECO:0007669"/>
    <property type="project" value="UniProtKB-SubCell"/>
</dbReference>
<evidence type="ECO:0000256" key="12">
    <source>
        <dbReference type="HAMAP-Rule" id="MF_00454"/>
    </source>
</evidence>
<evidence type="ECO:0000256" key="11">
    <source>
        <dbReference type="ARBA" id="ARBA00035585"/>
    </source>
</evidence>
<keyword evidence="14" id="KW-1185">Reference proteome</keyword>
<sequence length="236" mass="25436">MMSQLFAIALGGSAGAVTRYLVATGIYAWLGRGFPHGTLFVNVSGSFLMGFLTELMLQRFSLAVEYRAAILVGFLGAYTTFSTFALETLYLFEDGNLAKAGLNIFLSAVLCLAAVWIGLVLGRQIFAADLYPWLGHGFPYGGLALALSIALILAAAAEFVFLYFDLSTLYRAIVLISLLGAMTLAATLWLAFQLPEIRAEFQGLLSIFAVNALLGVAAVWLGTLMGNWLWHVSKSP</sequence>
<dbReference type="Pfam" id="PF02537">
    <property type="entry name" value="CRCB"/>
    <property type="match status" value="1"/>
</dbReference>
<keyword evidence="7 12" id="KW-0406">Ion transport</keyword>
<reference evidence="13 14" key="1">
    <citation type="submission" date="2016-12" db="EMBL/GenBank/DDBJ databases">
        <title>Genome sequencing of Methylocaldum marinum.</title>
        <authorList>
            <person name="Takeuchi M."/>
            <person name="Kamagata Y."/>
            <person name="Hiraoka S."/>
            <person name="Oshima K."/>
            <person name="Hattori M."/>
            <person name="Iwasaki W."/>
        </authorList>
    </citation>
    <scope>NUCLEOTIDE SEQUENCE [LARGE SCALE GENOMIC DNA]</scope>
    <source>
        <strain evidence="13 14">S8</strain>
    </source>
</reference>
<evidence type="ECO:0000313" key="14">
    <source>
        <dbReference type="Proteomes" id="UP000266313"/>
    </source>
</evidence>